<dbReference type="Pfam" id="PF00528">
    <property type="entry name" value="BPD_transp_1"/>
    <property type="match status" value="1"/>
</dbReference>
<evidence type="ECO:0000259" key="9">
    <source>
        <dbReference type="PROSITE" id="PS50928"/>
    </source>
</evidence>
<dbReference type="PANTHER" id="PTHR43848:SF2">
    <property type="entry name" value="PUTRESCINE TRANSPORT SYSTEM PERMEASE PROTEIN POTI"/>
    <property type="match status" value="1"/>
</dbReference>
<sequence length="305" mass="33083">MNTARPPAGAGTADHAASGFSGRRALFGPRAALATARIWLFLGYAFLFLPIVALVVFSFNDSPVPGVWEGFTFKWYAALARDREIIAGLWLSMKIAFFTACGSVVLGTLGAFTLTKYRRFRGRTLFSGMVNAPLVMPEVIVGLSLLLMLVSLQRLTGFPERGAFTIWLGHVLLGMAYATVVIQARLQELNPQLEEAAMDLGARPAQVFRLVTLPMITQSMLSAWLLTFTISLDDVVLSAFLSGPGSTTMPLVIFSRARLGLNPTVNAVATVIIVLVSIGVIVASYLIARAERERTRAMAAARREE</sequence>
<dbReference type="InterPro" id="IPR051789">
    <property type="entry name" value="Bact_Polyamine_Transport"/>
</dbReference>
<feature type="transmembrane region" description="Helical" evidence="8">
    <location>
        <begin position="164"/>
        <end position="186"/>
    </location>
</feature>
<dbReference type="AlphaFoldDB" id="A0A368XBK3"/>
<dbReference type="OrthoDB" id="9782004at2"/>
<keyword evidence="7 8" id="KW-0472">Membrane</keyword>
<keyword evidence="4" id="KW-1003">Cell membrane</keyword>
<protein>
    <submittedName>
        <fullName evidence="10">Putrescine transport system permease protein</fullName>
    </submittedName>
</protein>
<evidence type="ECO:0000256" key="8">
    <source>
        <dbReference type="RuleBase" id="RU363032"/>
    </source>
</evidence>
<dbReference type="InterPro" id="IPR000515">
    <property type="entry name" value="MetI-like"/>
</dbReference>
<comment type="subcellular location">
    <subcellularLocation>
        <location evidence="1 8">Cell membrane</location>
        <topology evidence="1 8">Multi-pass membrane protein</topology>
    </subcellularLocation>
</comment>
<gene>
    <name evidence="10" type="ORF">DES41_11512</name>
</gene>
<dbReference type="GO" id="GO:0005886">
    <property type="term" value="C:plasma membrane"/>
    <property type="evidence" value="ECO:0007669"/>
    <property type="project" value="UniProtKB-SubCell"/>
</dbReference>
<feature type="transmembrane region" description="Helical" evidence="8">
    <location>
        <begin position="95"/>
        <end position="114"/>
    </location>
</feature>
<dbReference type="RefSeq" id="WP_114472244.1">
    <property type="nucleotide sequence ID" value="NZ_QPJK01000015.1"/>
</dbReference>
<reference evidence="10 11" key="1">
    <citation type="submission" date="2018-07" db="EMBL/GenBank/DDBJ databases">
        <title>Genomic Encyclopedia of Type Strains, Phase IV (KMG-IV): sequencing the most valuable type-strain genomes for metagenomic binning, comparative biology and taxonomic classification.</title>
        <authorList>
            <person name="Goeker M."/>
        </authorList>
    </citation>
    <scope>NUCLEOTIDE SEQUENCE [LARGE SCALE GENOMIC DNA]</scope>
    <source>
        <strain evidence="10 11">DSM 21634</strain>
    </source>
</reference>
<dbReference type="EMBL" id="QPJK01000015">
    <property type="protein sequence ID" value="RCW64388.1"/>
    <property type="molecule type" value="Genomic_DNA"/>
</dbReference>
<dbReference type="SUPFAM" id="SSF161098">
    <property type="entry name" value="MetI-like"/>
    <property type="match status" value="1"/>
</dbReference>
<keyword evidence="6 8" id="KW-1133">Transmembrane helix</keyword>
<feature type="transmembrane region" description="Helical" evidence="8">
    <location>
        <begin position="267"/>
        <end position="288"/>
    </location>
</feature>
<comment type="caution">
    <text evidence="10">The sequence shown here is derived from an EMBL/GenBank/DDBJ whole genome shotgun (WGS) entry which is preliminary data.</text>
</comment>
<dbReference type="GO" id="GO:0055085">
    <property type="term" value="P:transmembrane transport"/>
    <property type="evidence" value="ECO:0007669"/>
    <property type="project" value="InterPro"/>
</dbReference>
<evidence type="ECO:0000256" key="5">
    <source>
        <dbReference type="ARBA" id="ARBA00022692"/>
    </source>
</evidence>
<dbReference type="PROSITE" id="PS50928">
    <property type="entry name" value="ABC_TM1"/>
    <property type="match status" value="1"/>
</dbReference>
<evidence type="ECO:0000313" key="11">
    <source>
        <dbReference type="Proteomes" id="UP000252884"/>
    </source>
</evidence>
<feature type="transmembrane region" description="Helical" evidence="8">
    <location>
        <begin position="134"/>
        <end position="152"/>
    </location>
</feature>
<dbReference type="Gene3D" id="1.10.3720.10">
    <property type="entry name" value="MetI-like"/>
    <property type="match status" value="1"/>
</dbReference>
<evidence type="ECO:0000256" key="6">
    <source>
        <dbReference type="ARBA" id="ARBA00022989"/>
    </source>
</evidence>
<keyword evidence="5 8" id="KW-0812">Transmembrane</keyword>
<dbReference type="Proteomes" id="UP000252884">
    <property type="component" value="Unassembled WGS sequence"/>
</dbReference>
<evidence type="ECO:0000256" key="4">
    <source>
        <dbReference type="ARBA" id="ARBA00022475"/>
    </source>
</evidence>
<dbReference type="PANTHER" id="PTHR43848">
    <property type="entry name" value="PUTRESCINE TRANSPORT SYSTEM PERMEASE PROTEIN POTI"/>
    <property type="match status" value="1"/>
</dbReference>
<dbReference type="CDD" id="cd06261">
    <property type="entry name" value="TM_PBP2"/>
    <property type="match status" value="1"/>
</dbReference>
<evidence type="ECO:0000256" key="2">
    <source>
        <dbReference type="ARBA" id="ARBA00007069"/>
    </source>
</evidence>
<accession>A0A368XBK3</accession>
<proteinExistence type="inferred from homology"/>
<evidence type="ECO:0000313" key="10">
    <source>
        <dbReference type="EMBL" id="RCW64388.1"/>
    </source>
</evidence>
<evidence type="ECO:0000256" key="3">
    <source>
        <dbReference type="ARBA" id="ARBA00022448"/>
    </source>
</evidence>
<feature type="transmembrane region" description="Helical" evidence="8">
    <location>
        <begin position="38"/>
        <end position="59"/>
    </location>
</feature>
<evidence type="ECO:0000256" key="7">
    <source>
        <dbReference type="ARBA" id="ARBA00023136"/>
    </source>
</evidence>
<keyword evidence="3 8" id="KW-0813">Transport</keyword>
<keyword evidence="11" id="KW-1185">Reference proteome</keyword>
<feature type="domain" description="ABC transmembrane type-1" evidence="9">
    <location>
        <begin position="89"/>
        <end position="283"/>
    </location>
</feature>
<dbReference type="InterPro" id="IPR035906">
    <property type="entry name" value="MetI-like_sf"/>
</dbReference>
<name>A0A368XBK3_9BURK</name>
<organism evidence="10 11">
    <name type="scientific">Pseudorhodoferax soli</name>
    <dbReference type="NCBI Taxonomy" id="545864"/>
    <lineage>
        <taxon>Bacteria</taxon>
        <taxon>Pseudomonadati</taxon>
        <taxon>Pseudomonadota</taxon>
        <taxon>Betaproteobacteria</taxon>
        <taxon>Burkholderiales</taxon>
        <taxon>Comamonadaceae</taxon>
    </lineage>
</organism>
<evidence type="ECO:0000256" key="1">
    <source>
        <dbReference type="ARBA" id="ARBA00004651"/>
    </source>
</evidence>
<feature type="transmembrane region" description="Helical" evidence="8">
    <location>
        <begin position="207"/>
        <end position="232"/>
    </location>
</feature>
<comment type="similarity">
    <text evidence="2">Belongs to the binding-protein-dependent transport system permease family. CysTW subfamily.</text>
</comment>